<dbReference type="PANTHER" id="PTHR30055:SF234">
    <property type="entry name" value="HTH-TYPE TRANSCRIPTIONAL REGULATOR BETI"/>
    <property type="match status" value="1"/>
</dbReference>
<evidence type="ECO:0000259" key="5">
    <source>
        <dbReference type="PROSITE" id="PS50977"/>
    </source>
</evidence>
<dbReference type="InterPro" id="IPR036271">
    <property type="entry name" value="Tet_transcr_reg_TetR-rel_C_sf"/>
</dbReference>
<dbReference type="Gene3D" id="1.10.357.10">
    <property type="entry name" value="Tetracycline Repressor, domain 2"/>
    <property type="match status" value="1"/>
</dbReference>
<dbReference type="STRING" id="1005928.SAMN04487859_117117"/>
<keyword evidence="2 4" id="KW-0238">DNA-binding</keyword>
<protein>
    <submittedName>
        <fullName evidence="6">Transcriptional regulator, TetR family</fullName>
    </submittedName>
</protein>
<feature type="DNA-binding region" description="H-T-H motif" evidence="4">
    <location>
        <begin position="55"/>
        <end position="74"/>
    </location>
</feature>
<gene>
    <name evidence="6" type="ORF">SAMN04487859_117117</name>
</gene>
<dbReference type="Pfam" id="PF00440">
    <property type="entry name" value="TetR_N"/>
    <property type="match status" value="1"/>
</dbReference>
<name>A0A1I5EYX7_9RHOB</name>
<organism evidence="6 7">
    <name type="scientific">Roseovarius lutimaris</name>
    <dbReference type="NCBI Taxonomy" id="1005928"/>
    <lineage>
        <taxon>Bacteria</taxon>
        <taxon>Pseudomonadati</taxon>
        <taxon>Pseudomonadota</taxon>
        <taxon>Alphaproteobacteria</taxon>
        <taxon>Rhodobacterales</taxon>
        <taxon>Roseobacteraceae</taxon>
        <taxon>Roseovarius</taxon>
    </lineage>
</organism>
<evidence type="ECO:0000256" key="1">
    <source>
        <dbReference type="ARBA" id="ARBA00023015"/>
    </source>
</evidence>
<dbReference type="GO" id="GO:0000976">
    <property type="term" value="F:transcription cis-regulatory region binding"/>
    <property type="evidence" value="ECO:0007669"/>
    <property type="project" value="TreeGrafter"/>
</dbReference>
<sequence length="226" mass="25140">MPPAPRGRIAAPESYDYARVLAARSSAETKGQRTAQQIRIATCTLLQTEALQNLTVAAICKAAGVANGTFYLYFPDQTHLLNDLLLGFARFLQASMIRASHAAPDQSIRAATRAYGLLFEQNPGLMKCLVHHLDHFAPAREVFHSLNRDWIETVVASTRRRLVREGRAEAISEAELRRRAYALGGMTDQYFSSLYLSREPGLIAVSQDHEAVIDTLTTIWERGLEP</sequence>
<evidence type="ECO:0000256" key="4">
    <source>
        <dbReference type="PROSITE-ProRule" id="PRU00335"/>
    </source>
</evidence>
<dbReference type="GO" id="GO:0003700">
    <property type="term" value="F:DNA-binding transcription factor activity"/>
    <property type="evidence" value="ECO:0007669"/>
    <property type="project" value="TreeGrafter"/>
</dbReference>
<proteinExistence type="predicted"/>
<dbReference type="SUPFAM" id="SSF46689">
    <property type="entry name" value="Homeodomain-like"/>
    <property type="match status" value="1"/>
</dbReference>
<dbReference type="InterPro" id="IPR001647">
    <property type="entry name" value="HTH_TetR"/>
</dbReference>
<evidence type="ECO:0000313" key="6">
    <source>
        <dbReference type="EMBL" id="SFO16251.1"/>
    </source>
</evidence>
<dbReference type="SUPFAM" id="SSF48498">
    <property type="entry name" value="Tetracyclin repressor-like, C-terminal domain"/>
    <property type="match status" value="1"/>
</dbReference>
<dbReference type="OrthoDB" id="9808189at2"/>
<dbReference type="Gene3D" id="1.10.10.60">
    <property type="entry name" value="Homeodomain-like"/>
    <property type="match status" value="1"/>
</dbReference>
<evidence type="ECO:0000256" key="2">
    <source>
        <dbReference type="ARBA" id="ARBA00023125"/>
    </source>
</evidence>
<dbReference type="PROSITE" id="PS50977">
    <property type="entry name" value="HTH_TETR_2"/>
    <property type="match status" value="1"/>
</dbReference>
<feature type="domain" description="HTH tetR-type" evidence="5">
    <location>
        <begin position="32"/>
        <end position="92"/>
    </location>
</feature>
<dbReference type="InterPro" id="IPR009057">
    <property type="entry name" value="Homeodomain-like_sf"/>
</dbReference>
<keyword evidence="7" id="KW-1185">Reference proteome</keyword>
<dbReference type="RefSeq" id="WP_092840771.1">
    <property type="nucleotide sequence ID" value="NZ_FOVP01000017.1"/>
</dbReference>
<evidence type="ECO:0000256" key="3">
    <source>
        <dbReference type="ARBA" id="ARBA00023163"/>
    </source>
</evidence>
<dbReference type="InterPro" id="IPR050109">
    <property type="entry name" value="HTH-type_TetR-like_transc_reg"/>
</dbReference>
<reference evidence="7" key="1">
    <citation type="submission" date="2016-10" db="EMBL/GenBank/DDBJ databases">
        <authorList>
            <person name="Varghese N."/>
            <person name="Submissions S."/>
        </authorList>
    </citation>
    <scope>NUCLEOTIDE SEQUENCE [LARGE SCALE GENOMIC DNA]</scope>
    <source>
        <strain evidence="7">DSM 28463</strain>
    </source>
</reference>
<dbReference type="EMBL" id="FOVP01000017">
    <property type="protein sequence ID" value="SFO16251.1"/>
    <property type="molecule type" value="Genomic_DNA"/>
</dbReference>
<evidence type="ECO:0000313" key="7">
    <source>
        <dbReference type="Proteomes" id="UP000198599"/>
    </source>
</evidence>
<keyword evidence="3" id="KW-0804">Transcription</keyword>
<dbReference type="Proteomes" id="UP000198599">
    <property type="component" value="Unassembled WGS sequence"/>
</dbReference>
<dbReference type="PANTHER" id="PTHR30055">
    <property type="entry name" value="HTH-TYPE TRANSCRIPTIONAL REGULATOR RUTR"/>
    <property type="match status" value="1"/>
</dbReference>
<keyword evidence="1" id="KW-0805">Transcription regulation</keyword>
<accession>A0A1I5EYX7</accession>
<dbReference type="AlphaFoldDB" id="A0A1I5EYX7"/>